<feature type="binding site" evidence="10">
    <location>
        <position position="111"/>
    </location>
    <ligand>
        <name>alpha-D-mannose 1-phosphate</name>
        <dbReference type="ChEBI" id="CHEBI:58409"/>
    </ligand>
</feature>
<feature type="binding site" evidence="11">
    <location>
        <position position="189"/>
    </location>
    <ligand>
        <name>Mg(2+)</name>
        <dbReference type="ChEBI" id="CHEBI:18420"/>
        <label>1</label>
    </ligand>
</feature>
<evidence type="ECO:0000256" key="2">
    <source>
        <dbReference type="ARBA" id="ARBA00004699"/>
    </source>
</evidence>
<protein>
    <recommendedName>
        <fullName evidence="5 12">Phosphomannomutase</fullName>
        <ecNumber evidence="5 12">5.4.2.8</ecNumber>
    </recommendedName>
</protein>
<evidence type="ECO:0000256" key="10">
    <source>
        <dbReference type="PIRSR" id="PIRSR605002-2"/>
    </source>
</evidence>
<comment type="similarity">
    <text evidence="3 12">Belongs to the eukaryotic PMM family.</text>
</comment>
<evidence type="ECO:0000256" key="5">
    <source>
        <dbReference type="ARBA" id="ARBA00012730"/>
    </source>
</evidence>
<dbReference type="PANTHER" id="PTHR10466:SF0">
    <property type="entry name" value="PHOSPHOMANNOMUTASE"/>
    <property type="match status" value="1"/>
</dbReference>
<dbReference type="Gene3D" id="3.30.1240.20">
    <property type="match status" value="1"/>
</dbReference>
<evidence type="ECO:0000256" key="12">
    <source>
        <dbReference type="RuleBase" id="RU361118"/>
    </source>
</evidence>
<sequence>MKGLSTKMPMGIVGGSDYSKISEQMRGEEVLNMFEYVFCENGLVAYRKGKLLELNNISKYLGEEYLQKFINFCLAYMSKINLPLKRGTFIEYRNGMLNLSPIGRNCTQVERDEFEAYDKIHEVRKKLVESLRSEFGMETLQFSIGMSTFSFRFIFLGGQISIDVFPTGWNKSFCLKFLKDYQNIYFYGDKTYPT</sequence>
<dbReference type="UniPathway" id="UPA00126">
    <property type="reaction ID" value="UER00424"/>
</dbReference>
<accession>A0A448WWA0</accession>
<reference evidence="13" key="1">
    <citation type="submission" date="2018-11" db="EMBL/GenBank/DDBJ databases">
        <authorList>
            <consortium name="Pathogen Informatics"/>
        </authorList>
    </citation>
    <scope>NUCLEOTIDE SEQUENCE</scope>
</reference>
<comment type="subcellular location">
    <subcellularLocation>
        <location evidence="1 12">Cytoplasm</location>
    </subcellularLocation>
</comment>
<dbReference type="GO" id="GO:0004615">
    <property type="term" value="F:phosphomannomutase activity"/>
    <property type="evidence" value="ECO:0007669"/>
    <property type="project" value="UniProtKB-EC"/>
</dbReference>
<dbReference type="FunFam" id="3.30.1240.20:FF:000001">
    <property type="entry name" value="Phosphomannomutase"/>
    <property type="match status" value="1"/>
</dbReference>
<comment type="caution">
    <text evidence="13">The sequence shown here is derived from an EMBL/GenBank/DDBJ whole genome shotgun (WGS) entry which is preliminary data.</text>
</comment>
<evidence type="ECO:0000256" key="8">
    <source>
        <dbReference type="ARBA" id="ARBA00022842"/>
    </source>
</evidence>
<keyword evidence="8 11" id="KW-0460">Magnesium</keyword>
<dbReference type="InterPro" id="IPR005002">
    <property type="entry name" value="PMM"/>
</dbReference>
<gene>
    <name evidence="13" type="ORF">PXEA_LOCUS15214</name>
</gene>
<dbReference type="NCBIfam" id="TIGR01484">
    <property type="entry name" value="HAD-SF-IIB"/>
    <property type="match status" value="1"/>
</dbReference>
<evidence type="ECO:0000256" key="9">
    <source>
        <dbReference type="ARBA" id="ARBA00023235"/>
    </source>
</evidence>
<feature type="binding site" evidence="10">
    <location>
        <position position="104"/>
    </location>
    <ligand>
        <name>alpha-D-mannose 1-phosphate</name>
        <dbReference type="ChEBI" id="CHEBI:58409"/>
    </ligand>
</feature>
<evidence type="ECO:0000256" key="3">
    <source>
        <dbReference type="ARBA" id="ARBA00009736"/>
    </source>
</evidence>
<dbReference type="GO" id="GO:0005829">
    <property type="term" value="C:cytosol"/>
    <property type="evidence" value="ECO:0007669"/>
    <property type="project" value="TreeGrafter"/>
</dbReference>
<dbReference type="AlphaFoldDB" id="A0A448WWA0"/>
<dbReference type="Pfam" id="PF03332">
    <property type="entry name" value="PMM"/>
    <property type="match status" value="1"/>
</dbReference>
<keyword evidence="14" id="KW-1185">Reference proteome</keyword>
<keyword evidence="6 12" id="KW-0963">Cytoplasm</keyword>
<organism evidence="13 14">
    <name type="scientific">Protopolystoma xenopodis</name>
    <dbReference type="NCBI Taxonomy" id="117903"/>
    <lineage>
        <taxon>Eukaryota</taxon>
        <taxon>Metazoa</taxon>
        <taxon>Spiralia</taxon>
        <taxon>Lophotrochozoa</taxon>
        <taxon>Platyhelminthes</taxon>
        <taxon>Monogenea</taxon>
        <taxon>Polyopisthocotylea</taxon>
        <taxon>Polystomatidea</taxon>
        <taxon>Polystomatidae</taxon>
        <taxon>Protopolystoma</taxon>
    </lineage>
</organism>
<dbReference type="InterPro" id="IPR006379">
    <property type="entry name" value="HAD-SF_hydro_IIB"/>
</dbReference>
<keyword evidence="9 12" id="KW-0413">Isomerase</keyword>
<comment type="catalytic activity">
    <reaction evidence="12">
        <text>alpha-D-mannose 1-phosphate = D-mannose 6-phosphate</text>
        <dbReference type="Rhea" id="RHEA:11140"/>
        <dbReference type="ChEBI" id="CHEBI:58409"/>
        <dbReference type="ChEBI" id="CHEBI:58735"/>
        <dbReference type="EC" id="5.4.2.8"/>
    </reaction>
</comment>
<evidence type="ECO:0000256" key="1">
    <source>
        <dbReference type="ARBA" id="ARBA00004496"/>
    </source>
</evidence>
<proteinExistence type="inferred from homology"/>
<dbReference type="InterPro" id="IPR036412">
    <property type="entry name" value="HAD-like_sf"/>
</dbReference>
<dbReference type="EMBL" id="CAAALY010053055">
    <property type="protein sequence ID" value="VEL21774.1"/>
    <property type="molecule type" value="Genomic_DNA"/>
</dbReference>
<comment type="cofactor">
    <cofactor evidence="11">
        <name>Mg(2+)</name>
        <dbReference type="ChEBI" id="CHEBI:18420"/>
    </cofactor>
</comment>
<evidence type="ECO:0000313" key="14">
    <source>
        <dbReference type="Proteomes" id="UP000784294"/>
    </source>
</evidence>
<evidence type="ECO:0000256" key="6">
    <source>
        <dbReference type="ARBA" id="ARBA00022490"/>
    </source>
</evidence>
<dbReference type="GO" id="GO:0006487">
    <property type="term" value="P:protein N-linked glycosylation"/>
    <property type="evidence" value="ECO:0007669"/>
    <property type="project" value="TreeGrafter"/>
</dbReference>
<evidence type="ECO:0000313" key="13">
    <source>
        <dbReference type="EMBL" id="VEL21774.1"/>
    </source>
</evidence>
<evidence type="ECO:0000256" key="11">
    <source>
        <dbReference type="PIRSR" id="PIRSR605002-3"/>
    </source>
</evidence>
<dbReference type="GO" id="GO:0006013">
    <property type="term" value="P:mannose metabolic process"/>
    <property type="evidence" value="ECO:0007669"/>
    <property type="project" value="TreeGrafter"/>
</dbReference>
<name>A0A448WWA0_9PLAT</name>
<dbReference type="GO" id="GO:0009298">
    <property type="term" value="P:GDP-mannose biosynthetic process"/>
    <property type="evidence" value="ECO:0007669"/>
    <property type="project" value="UniProtKB-UniPathway"/>
</dbReference>
<keyword evidence="7 11" id="KW-0479">Metal-binding</keyword>
<comment type="pathway">
    <text evidence="2 12">Nucleotide-sugar biosynthesis; GDP-alpha-D-mannose biosynthesis; alpha-D-mannose 1-phosphate from D-fructose 6-phosphate: step 2/2.</text>
</comment>
<dbReference type="EC" id="5.4.2.8" evidence="5 12"/>
<evidence type="ECO:0000256" key="7">
    <source>
        <dbReference type="ARBA" id="ARBA00022723"/>
    </source>
</evidence>
<feature type="binding site" evidence="10">
    <location>
        <position position="93"/>
    </location>
    <ligand>
        <name>alpha-D-mannose 1-phosphate</name>
        <dbReference type="ChEBI" id="CHEBI:58409"/>
    </ligand>
</feature>
<dbReference type="SUPFAM" id="SSF56784">
    <property type="entry name" value="HAD-like"/>
    <property type="match status" value="1"/>
</dbReference>
<comment type="subunit">
    <text evidence="4 12">Homodimer.</text>
</comment>
<feature type="binding site" evidence="10">
    <location>
        <position position="163"/>
    </location>
    <ligand>
        <name>alpha-D-mannose 1-phosphate</name>
        <dbReference type="ChEBI" id="CHEBI:58409"/>
    </ligand>
</feature>
<dbReference type="Proteomes" id="UP000784294">
    <property type="component" value="Unassembled WGS sequence"/>
</dbReference>
<dbReference type="GO" id="GO:0046872">
    <property type="term" value="F:metal ion binding"/>
    <property type="evidence" value="ECO:0007669"/>
    <property type="project" value="UniProtKB-KW"/>
</dbReference>
<evidence type="ECO:0000256" key="4">
    <source>
        <dbReference type="ARBA" id="ARBA00011738"/>
    </source>
</evidence>
<dbReference type="OrthoDB" id="10264771at2759"/>
<comment type="function">
    <text evidence="12">Involved in the synthesis of the GDP-mannose and dolichol-phosphate-mannose required for a number of critical mannosyl transfer reactions.</text>
</comment>
<dbReference type="PANTHER" id="PTHR10466">
    <property type="entry name" value="PHOSPHOMANNOMUTASE"/>
    <property type="match status" value="1"/>
</dbReference>
<dbReference type="InterPro" id="IPR043169">
    <property type="entry name" value="PMM_cap"/>
</dbReference>
<feature type="binding site" evidence="10">
    <location>
        <position position="161"/>
    </location>
    <ligand>
        <name>alpha-D-mannose 1-phosphate</name>
        <dbReference type="ChEBI" id="CHEBI:58409"/>
    </ligand>
</feature>